<feature type="domain" description="DUF1559" evidence="2">
    <location>
        <begin position="35"/>
        <end position="277"/>
    </location>
</feature>
<accession>A0A3D3R428</accession>
<dbReference type="GeneID" id="98647125"/>
<dbReference type="SUPFAM" id="SSF54523">
    <property type="entry name" value="Pili subunits"/>
    <property type="match status" value="1"/>
</dbReference>
<keyword evidence="6" id="KW-1185">Reference proteome</keyword>
<dbReference type="PANTHER" id="PTHR30093:SF2">
    <property type="entry name" value="TYPE II SECRETION SYSTEM PROTEIN H"/>
    <property type="match status" value="1"/>
</dbReference>
<evidence type="ECO:0000313" key="4">
    <source>
        <dbReference type="EMBL" id="QEG16695.1"/>
    </source>
</evidence>
<dbReference type="Pfam" id="PF07596">
    <property type="entry name" value="SBP_bac_10"/>
    <property type="match status" value="1"/>
</dbReference>
<dbReference type="NCBIfam" id="TIGR04294">
    <property type="entry name" value="pre_pil_HX9DG"/>
    <property type="match status" value="1"/>
</dbReference>
<evidence type="ECO:0000256" key="1">
    <source>
        <dbReference type="SAM" id="Phobius"/>
    </source>
</evidence>
<dbReference type="Gene3D" id="3.30.700.10">
    <property type="entry name" value="Glycoprotein, Type 4 Pilin"/>
    <property type="match status" value="1"/>
</dbReference>
<sequence length="295" mass="31624">MLQRQRRTKGFTLIELLVVIAIIAILIALLLPAVQQAREAARRSSCKNNVKQIGIAMHNYHDVHNTLPPGYLDDDPAANVTNHNLLGWGTFILPYVEQSALYDSIGSAGGFNNDWTTIPEITTGTATVTVPYSKIKLSAYICPSDPMGGINTDVGGYGKSNYTGVAGNTYKSSGSTKPTGSFYDNSNVAFRDIRDGLSNTMLIGERGTEGAKNGTIWIGNYSDAAYYTQNAITSPSSAYYGINGTAGSWNFTSSHTGGCHFLFGDGAVRFLSENIDLATYGNMGYIADGNVINLP</sequence>
<evidence type="ECO:0000313" key="6">
    <source>
        <dbReference type="Proteomes" id="UP000322887"/>
    </source>
</evidence>
<protein>
    <submittedName>
        <fullName evidence="3">Prepilin-type cleavage/methylation domain-containing protein</fullName>
    </submittedName>
    <submittedName>
        <fullName evidence="4">Type II secretion system protein G</fullName>
    </submittedName>
</protein>
<name>A0A3D3R428_9PLAN</name>
<dbReference type="Proteomes" id="UP000263642">
    <property type="component" value="Unassembled WGS sequence"/>
</dbReference>
<keyword evidence="1" id="KW-1133">Transmembrane helix</keyword>
<reference evidence="3 5" key="1">
    <citation type="journal article" date="2018" name="Nat. Biotechnol.">
        <title>A standardized bacterial taxonomy based on genome phylogeny substantially revises the tree of life.</title>
        <authorList>
            <person name="Parks D.H."/>
            <person name="Chuvochina M."/>
            <person name="Waite D.W."/>
            <person name="Rinke C."/>
            <person name="Skarshewski A."/>
            <person name="Chaumeil P.A."/>
            <person name="Hugenholtz P."/>
        </authorList>
    </citation>
    <scope>NUCLEOTIDE SEQUENCE [LARGE SCALE GENOMIC DNA]</scope>
    <source>
        <strain evidence="3">UBA9375</strain>
    </source>
</reference>
<proteinExistence type="predicted"/>
<reference evidence="4 6" key="2">
    <citation type="submission" date="2019-08" db="EMBL/GenBank/DDBJ databases">
        <title>Deep-cultivation of Planctomycetes and their phenomic and genomic characterization uncovers novel biology.</title>
        <authorList>
            <person name="Wiegand S."/>
            <person name="Jogler M."/>
            <person name="Boedeker C."/>
            <person name="Pinto D."/>
            <person name="Vollmers J."/>
            <person name="Rivas-Marin E."/>
            <person name="Kohn T."/>
            <person name="Peeters S.H."/>
            <person name="Heuer A."/>
            <person name="Rast P."/>
            <person name="Oberbeckmann S."/>
            <person name="Bunk B."/>
            <person name="Jeske O."/>
            <person name="Meyerdierks A."/>
            <person name="Storesund J.E."/>
            <person name="Kallscheuer N."/>
            <person name="Luecker S."/>
            <person name="Lage O.M."/>
            <person name="Pohl T."/>
            <person name="Merkel B.J."/>
            <person name="Hornburger P."/>
            <person name="Mueller R.-W."/>
            <person name="Bruemmer F."/>
            <person name="Labrenz M."/>
            <person name="Spormann A.M."/>
            <person name="Op den Camp H."/>
            <person name="Overmann J."/>
            <person name="Amann R."/>
            <person name="Jetten M.S.M."/>
            <person name="Mascher T."/>
            <person name="Medema M.H."/>
            <person name="Devos D.P."/>
            <person name="Kaster A.-K."/>
            <person name="Ovreas L."/>
            <person name="Rohde M."/>
            <person name="Galperin M.Y."/>
            <person name="Jogler C."/>
        </authorList>
    </citation>
    <scope>NUCLEOTIDE SEQUENCE [LARGE SCALE GENOMIC DNA]</scope>
    <source>
        <strain evidence="4 6">DSM 8797</strain>
    </source>
</reference>
<dbReference type="Proteomes" id="UP000322887">
    <property type="component" value="Chromosome"/>
</dbReference>
<dbReference type="AlphaFoldDB" id="A0A3D3R428"/>
<dbReference type="Pfam" id="PF07963">
    <property type="entry name" value="N_methyl"/>
    <property type="match status" value="1"/>
</dbReference>
<dbReference type="PROSITE" id="PS00409">
    <property type="entry name" value="PROKAR_NTER_METHYL"/>
    <property type="match status" value="1"/>
</dbReference>
<dbReference type="EMBL" id="DQAY01000062">
    <property type="protein sequence ID" value="HCO23565.1"/>
    <property type="molecule type" value="Genomic_DNA"/>
</dbReference>
<dbReference type="EMBL" id="CP042910">
    <property type="protein sequence ID" value="QEG16695.1"/>
    <property type="molecule type" value="Genomic_DNA"/>
</dbReference>
<dbReference type="RefSeq" id="WP_002646213.1">
    <property type="nucleotide sequence ID" value="NZ_CAXAST010000001.1"/>
</dbReference>
<keyword evidence="1" id="KW-0812">Transmembrane</keyword>
<dbReference type="PANTHER" id="PTHR30093">
    <property type="entry name" value="GENERAL SECRETION PATHWAY PROTEIN G"/>
    <property type="match status" value="1"/>
</dbReference>
<dbReference type="InterPro" id="IPR011453">
    <property type="entry name" value="DUF1559"/>
</dbReference>
<keyword evidence="1" id="KW-0472">Membrane</keyword>
<evidence type="ECO:0000313" key="3">
    <source>
        <dbReference type="EMBL" id="HCO23565.1"/>
    </source>
</evidence>
<accession>A0A517XB18</accession>
<dbReference type="InterPro" id="IPR027558">
    <property type="entry name" value="Pre_pil_HX9DG_C"/>
</dbReference>
<gene>
    <name evidence="4" type="primary">xcpT_28</name>
    <name evidence="3" type="ORF">DIT97_11085</name>
    <name evidence="4" type="ORF">GmarT_25610</name>
</gene>
<feature type="transmembrane region" description="Helical" evidence="1">
    <location>
        <begin position="12"/>
        <end position="34"/>
    </location>
</feature>
<evidence type="ECO:0000313" key="5">
    <source>
        <dbReference type="Proteomes" id="UP000263642"/>
    </source>
</evidence>
<dbReference type="InterPro" id="IPR012902">
    <property type="entry name" value="N_methyl_site"/>
</dbReference>
<dbReference type="InterPro" id="IPR045584">
    <property type="entry name" value="Pilin-like"/>
</dbReference>
<dbReference type="NCBIfam" id="TIGR02532">
    <property type="entry name" value="IV_pilin_GFxxxE"/>
    <property type="match status" value="1"/>
</dbReference>
<organism evidence="3 5">
    <name type="scientific">Gimesia maris</name>
    <dbReference type="NCBI Taxonomy" id="122"/>
    <lineage>
        <taxon>Bacteria</taxon>
        <taxon>Pseudomonadati</taxon>
        <taxon>Planctomycetota</taxon>
        <taxon>Planctomycetia</taxon>
        <taxon>Planctomycetales</taxon>
        <taxon>Planctomycetaceae</taxon>
        <taxon>Gimesia</taxon>
    </lineage>
</organism>
<evidence type="ECO:0000259" key="2">
    <source>
        <dbReference type="Pfam" id="PF07596"/>
    </source>
</evidence>